<sequence length="123" mass="14250">MLIQLLVSIACLFFLLVALMVFFIRHKPKVPYYRVSQKQCVDLLFNASQGALLEGEWYAFIGMNIRDNEALEALRVHCLSIDEFGVKGTNMVDGRSCMSFNKEGTQRLEMLLDEWRHKVNYLV</sequence>
<keyword evidence="1" id="KW-0812">Transmembrane</keyword>
<gene>
    <name evidence="2" type="ORF">D104_06325</name>
</gene>
<feature type="transmembrane region" description="Helical" evidence="1">
    <location>
        <begin position="6"/>
        <end position="24"/>
    </location>
</feature>
<dbReference type="STRING" id="1208321.D104_06325"/>
<evidence type="ECO:0000313" key="3">
    <source>
        <dbReference type="Proteomes" id="UP000018857"/>
    </source>
</evidence>
<dbReference type="AlphaFoldDB" id="W1RV22"/>
<proteinExistence type="predicted"/>
<keyword evidence="1" id="KW-1133">Transmembrane helix</keyword>
<keyword evidence="3" id="KW-1185">Reference proteome</keyword>
<accession>W1RV22</accession>
<dbReference type="Proteomes" id="UP000018857">
    <property type="component" value="Unassembled WGS sequence"/>
</dbReference>
<reference evidence="2 3" key="1">
    <citation type="journal article" date="2014" name="Genome Announc.">
        <title>Draft Genome Sequence of Marinomonas sp. Strain D104, a Polycyclic Aromatic Hydrocarbon-Degrading Bacterium from the Deep-Sea Sediment of the Arctic Ocean.</title>
        <authorList>
            <person name="Dong C."/>
            <person name="Bai X."/>
            <person name="Lai Q."/>
            <person name="Xie Y."/>
            <person name="Chen X."/>
            <person name="Shao Z."/>
        </authorList>
    </citation>
    <scope>NUCLEOTIDE SEQUENCE [LARGE SCALE GENOMIC DNA]</scope>
    <source>
        <strain evidence="2 3">D104</strain>
    </source>
</reference>
<organism evidence="2 3">
    <name type="scientific">Marinomonas profundimaris</name>
    <dbReference type="NCBI Taxonomy" id="1208321"/>
    <lineage>
        <taxon>Bacteria</taxon>
        <taxon>Pseudomonadati</taxon>
        <taxon>Pseudomonadota</taxon>
        <taxon>Gammaproteobacteria</taxon>
        <taxon>Oceanospirillales</taxon>
        <taxon>Oceanospirillaceae</taxon>
        <taxon>Marinomonas</taxon>
    </lineage>
</organism>
<dbReference type="OrthoDB" id="6120993at2"/>
<keyword evidence="1" id="KW-0472">Membrane</keyword>
<comment type="caution">
    <text evidence="2">The sequence shown here is derived from an EMBL/GenBank/DDBJ whole genome shotgun (WGS) entry which is preliminary data.</text>
</comment>
<name>W1RV22_9GAMM</name>
<evidence type="ECO:0000256" key="1">
    <source>
        <dbReference type="SAM" id="Phobius"/>
    </source>
</evidence>
<evidence type="ECO:0000313" key="2">
    <source>
        <dbReference type="EMBL" id="ETI61081.1"/>
    </source>
</evidence>
<dbReference type="PATRIC" id="fig|1208321.3.peg.1253"/>
<protein>
    <submittedName>
        <fullName evidence="2">Uncharacterized protein</fullName>
    </submittedName>
</protein>
<dbReference type="EMBL" id="AYOZ01000009">
    <property type="protein sequence ID" value="ETI61081.1"/>
    <property type="molecule type" value="Genomic_DNA"/>
</dbReference>